<gene>
    <name evidence="2" type="ORF">V8N49_12755</name>
</gene>
<evidence type="ECO:0000256" key="1">
    <source>
        <dbReference type="SAM" id="Phobius"/>
    </source>
</evidence>
<name>A0ABU8DHL8_ERWAP</name>
<comment type="caution">
    <text evidence="2">The sequence shown here is derived from an EMBL/GenBank/DDBJ whole genome shotgun (WGS) entry which is preliminary data.</text>
</comment>
<organism evidence="2 3">
    <name type="scientific">Erwinia aphidicola</name>
    <dbReference type="NCBI Taxonomy" id="68334"/>
    <lineage>
        <taxon>Bacteria</taxon>
        <taxon>Pseudomonadati</taxon>
        <taxon>Pseudomonadota</taxon>
        <taxon>Gammaproteobacteria</taxon>
        <taxon>Enterobacterales</taxon>
        <taxon>Erwiniaceae</taxon>
        <taxon>Erwinia</taxon>
    </lineage>
</organism>
<sequence>MMESAWYFPHNGQQLGVFYLTICVIYLLIHLIWERYSVRGPLFSLKNMHLKAALVFSSTTMASSLLFVVIVFDLENPLRYSDAFVLPLVISALCGIFVSLSSLDPEAGVR</sequence>
<proteinExistence type="predicted"/>
<feature type="transmembrane region" description="Helical" evidence="1">
    <location>
        <begin position="84"/>
        <end position="103"/>
    </location>
</feature>
<reference evidence="2 3" key="1">
    <citation type="submission" date="2024-02" db="EMBL/GenBank/DDBJ databases">
        <title>First report Erwinia aphidicola in onion in Chile.</title>
        <authorList>
            <person name="Valenzuela M."/>
            <person name="Pena M."/>
            <person name="Dutta B."/>
        </authorList>
    </citation>
    <scope>NUCLEOTIDE SEQUENCE [LARGE SCALE GENOMIC DNA]</scope>
    <source>
        <strain evidence="2 3">QCJ3A</strain>
    </source>
</reference>
<feature type="transmembrane region" description="Helical" evidence="1">
    <location>
        <begin position="15"/>
        <end position="33"/>
    </location>
</feature>
<evidence type="ECO:0000313" key="3">
    <source>
        <dbReference type="Proteomes" id="UP001306592"/>
    </source>
</evidence>
<accession>A0ABU8DHL8</accession>
<dbReference type="EMBL" id="JBANEI010000008">
    <property type="protein sequence ID" value="MEI2682522.1"/>
    <property type="molecule type" value="Genomic_DNA"/>
</dbReference>
<keyword evidence="3" id="KW-1185">Reference proteome</keyword>
<feature type="transmembrane region" description="Helical" evidence="1">
    <location>
        <begin position="53"/>
        <end position="72"/>
    </location>
</feature>
<dbReference type="Proteomes" id="UP001306592">
    <property type="component" value="Unassembled WGS sequence"/>
</dbReference>
<keyword evidence="1" id="KW-0472">Membrane</keyword>
<dbReference type="GeneID" id="89473014"/>
<protein>
    <submittedName>
        <fullName evidence="2">Uncharacterized protein</fullName>
    </submittedName>
</protein>
<keyword evidence="1" id="KW-1133">Transmembrane helix</keyword>
<evidence type="ECO:0000313" key="2">
    <source>
        <dbReference type="EMBL" id="MEI2682522.1"/>
    </source>
</evidence>
<dbReference type="RefSeq" id="WP_191149291.1">
    <property type="nucleotide sequence ID" value="NZ_JACXBP010000001.1"/>
</dbReference>
<keyword evidence="1" id="KW-0812">Transmembrane</keyword>